<dbReference type="InterPro" id="IPR001223">
    <property type="entry name" value="Glyco_hydro18_cat"/>
</dbReference>
<dbReference type="AlphaFoldDB" id="A0A1E4SUU8"/>
<comment type="similarity">
    <text evidence="9">Belongs to the glycosyl hydrolase 18 family.</text>
</comment>
<dbReference type="InterPro" id="IPR050314">
    <property type="entry name" value="Glycosyl_Hydrlase_18"/>
</dbReference>
<dbReference type="EMBL" id="KV453866">
    <property type="protein sequence ID" value="ODV83259.1"/>
    <property type="molecule type" value="Genomic_DNA"/>
</dbReference>
<dbReference type="Pfam" id="PF00704">
    <property type="entry name" value="Glyco_hydro_18"/>
    <property type="match status" value="1"/>
</dbReference>
<dbReference type="GO" id="GO:0008843">
    <property type="term" value="F:endochitinase activity"/>
    <property type="evidence" value="ECO:0007669"/>
    <property type="project" value="UniProtKB-EC"/>
</dbReference>
<dbReference type="SUPFAM" id="SSF54556">
    <property type="entry name" value="Chitinase insertion domain"/>
    <property type="match status" value="1"/>
</dbReference>
<evidence type="ECO:0000256" key="2">
    <source>
        <dbReference type="ARBA" id="ARBA00012729"/>
    </source>
</evidence>
<evidence type="ECO:0000259" key="10">
    <source>
        <dbReference type="PROSITE" id="PS51910"/>
    </source>
</evidence>
<keyword evidence="6 8" id="KW-0326">Glycosidase</keyword>
<proteinExistence type="inferred from homology"/>
<dbReference type="PROSITE" id="PS51910">
    <property type="entry name" value="GH18_2"/>
    <property type="match status" value="1"/>
</dbReference>
<evidence type="ECO:0000256" key="7">
    <source>
        <dbReference type="ARBA" id="ARBA00023326"/>
    </source>
</evidence>
<dbReference type="GO" id="GO:0000272">
    <property type="term" value="P:polysaccharide catabolic process"/>
    <property type="evidence" value="ECO:0007669"/>
    <property type="project" value="UniProtKB-KW"/>
</dbReference>
<evidence type="ECO:0000256" key="9">
    <source>
        <dbReference type="RuleBase" id="RU004453"/>
    </source>
</evidence>
<feature type="non-terminal residue" evidence="11">
    <location>
        <position position="1"/>
    </location>
</feature>
<evidence type="ECO:0000256" key="6">
    <source>
        <dbReference type="ARBA" id="ARBA00023295"/>
    </source>
</evidence>
<evidence type="ECO:0000256" key="3">
    <source>
        <dbReference type="ARBA" id="ARBA00022801"/>
    </source>
</evidence>
<keyword evidence="5" id="KW-0119">Carbohydrate metabolism</keyword>
<dbReference type="InterPro" id="IPR001579">
    <property type="entry name" value="Glyco_hydro_18_chit_AS"/>
</dbReference>
<dbReference type="InterPro" id="IPR011583">
    <property type="entry name" value="Chitinase_II/V-like_cat"/>
</dbReference>
<dbReference type="Proteomes" id="UP000094801">
    <property type="component" value="Unassembled WGS sequence"/>
</dbReference>
<keyword evidence="12" id="KW-1185">Reference proteome</keyword>
<dbReference type="GO" id="GO:0008061">
    <property type="term" value="F:chitin binding"/>
    <property type="evidence" value="ECO:0007669"/>
    <property type="project" value="InterPro"/>
</dbReference>
<dbReference type="OrthoDB" id="76388at2759"/>
<keyword evidence="3 8" id="KW-0378">Hydrolase</keyword>
<evidence type="ECO:0000256" key="5">
    <source>
        <dbReference type="ARBA" id="ARBA00023277"/>
    </source>
</evidence>
<gene>
    <name evidence="11" type="ORF">CANARDRAFT_191605</name>
</gene>
<evidence type="ECO:0000256" key="4">
    <source>
        <dbReference type="ARBA" id="ARBA00023024"/>
    </source>
</evidence>
<accession>A0A1E4SUU8</accession>
<evidence type="ECO:0000313" key="11">
    <source>
        <dbReference type="EMBL" id="ODV83259.1"/>
    </source>
</evidence>
<dbReference type="SMART" id="SM00636">
    <property type="entry name" value="Glyco_18"/>
    <property type="match status" value="1"/>
</dbReference>
<feature type="domain" description="GH18" evidence="10">
    <location>
        <begin position="1"/>
        <end position="357"/>
    </location>
</feature>
<keyword evidence="7" id="KW-0624">Polysaccharide degradation</keyword>
<dbReference type="EC" id="3.2.1.14" evidence="2"/>
<name>A0A1E4SUU8_9ASCO</name>
<organism evidence="11 12">
    <name type="scientific">[Candida] arabinofermentans NRRL YB-2248</name>
    <dbReference type="NCBI Taxonomy" id="983967"/>
    <lineage>
        <taxon>Eukaryota</taxon>
        <taxon>Fungi</taxon>
        <taxon>Dikarya</taxon>
        <taxon>Ascomycota</taxon>
        <taxon>Saccharomycotina</taxon>
        <taxon>Pichiomycetes</taxon>
        <taxon>Pichiales</taxon>
        <taxon>Pichiaceae</taxon>
        <taxon>Ogataea</taxon>
        <taxon>Ogataea/Candida clade</taxon>
    </lineage>
</organism>
<evidence type="ECO:0000313" key="12">
    <source>
        <dbReference type="Proteomes" id="UP000094801"/>
    </source>
</evidence>
<evidence type="ECO:0000256" key="1">
    <source>
        <dbReference type="ARBA" id="ARBA00000822"/>
    </source>
</evidence>
<dbReference type="InterPro" id="IPR029070">
    <property type="entry name" value="Chitinase_insertion_sf"/>
</dbReference>
<dbReference type="PANTHER" id="PTHR11177:SF317">
    <property type="entry name" value="CHITINASE 12-RELATED"/>
    <property type="match status" value="1"/>
</dbReference>
<evidence type="ECO:0000256" key="8">
    <source>
        <dbReference type="RuleBase" id="RU000489"/>
    </source>
</evidence>
<keyword evidence="4" id="KW-0146">Chitin degradation</keyword>
<dbReference type="STRING" id="983967.A0A1E4SUU8"/>
<protein>
    <recommendedName>
        <fullName evidence="2">chitinase</fullName>
        <ecNumber evidence="2">3.2.1.14</ecNumber>
    </recommendedName>
</protein>
<dbReference type="Gene3D" id="3.10.50.10">
    <property type="match status" value="1"/>
</dbReference>
<dbReference type="Gene3D" id="3.20.20.80">
    <property type="entry name" value="Glycosidases"/>
    <property type="match status" value="1"/>
</dbReference>
<sequence length="367" mass="41530">VYYSEWSYQLDKFPSDIPLSHVTHIYFAFMKIGSNSIQWNDDHLDRLQSLPLRISPTTALDDNIQSLGLSGQLAQMKYLKKGLKVLMSVGGANTNSVFESITKSKKSVDKFVLTSVNWMSFYDFDGIDLDWEFPDSKYTSKLNYLVKSLKNRMAQLEKESGYSKDTFQLTMAIPLDIETLKNYDFTILSEYVSYFNVMGYDMSGPWSELTGYHSNLFATEPQGLSIDRSIKYLSEIIKPNKLVLGMPNYGRTFNNNKLNVPFSECGDVPGVDQDDDECIVRYDQLPPENFTVVYDSSVVGAYAYNEELDSLVSYDTPECAVEKAKYVKTMGLGGGMWWDSAGDPFYSDANSSLLFNFVQELGGIESL</sequence>
<feature type="non-terminal residue" evidence="11">
    <location>
        <position position="367"/>
    </location>
</feature>
<dbReference type="PANTHER" id="PTHR11177">
    <property type="entry name" value="CHITINASE"/>
    <property type="match status" value="1"/>
</dbReference>
<dbReference type="PROSITE" id="PS01095">
    <property type="entry name" value="GH18_1"/>
    <property type="match status" value="1"/>
</dbReference>
<dbReference type="GO" id="GO:0005576">
    <property type="term" value="C:extracellular region"/>
    <property type="evidence" value="ECO:0007669"/>
    <property type="project" value="TreeGrafter"/>
</dbReference>
<dbReference type="GO" id="GO:0006032">
    <property type="term" value="P:chitin catabolic process"/>
    <property type="evidence" value="ECO:0007669"/>
    <property type="project" value="UniProtKB-KW"/>
</dbReference>
<dbReference type="InterPro" id="IPR017853">
    <property type="entry name" value="GH"/>
</dbReference>
<reference evidence="12" key="1">
    <citation type="submission" date="2016-04" db="EMBL/GenBank/DDBJ databases">
        <title>Comparative genomics of biotechnologically important yeasts.</title>
        <authorList>
            <consortium name="DOE Joint Genome Institute"/>
            <person name="Riley R."/>
            <person name="Haridas S."/>
            <person name="Wolfe K.H."/>
            <person name="Lopes M.R."/>
            <person name="Hittinger C.T."/>
            <person name="Goker M."/>
            <person name="Salamov A."/>
            <person name="Wisecaver J."/>
            <person name="Long T.M."/>
            <person name="Aerts A.L."/>
            <person name="Barry K."/>
            <person name="Choi C."/>
            <person name="Clum A."/>
            <person name="Coughlan A.Y."/>
            <person name="Deshpande S."/>
            <person name="Douglass A.P."/>
            <person name="Hanson S.J."/>
            <person name="Klenk H.-P."/>
            <person name="Labutti K."/>
            <person name="Lapidus A."/>
            <person name="Lindquist E."/>
            <person name="Lipzen A."/>
            <person name="Meier-Kolthoff J.P."/>
            <person name="Ohm R.A."/>
            <person name="Otillar R.P."/>
            <person name="Pangilinan J."/>
            <person name="Peng Y."/>
            <person name="Rokas A."/>
            <person name="Rosa C.A."/>
            <person name="Scheuner C."/>
            <person name="Sibirny A.A."/>
            <person name="Slot J.C."/>
            <person name="Stielow J.B."/>
            <person name="Sun H."/>
            <person name="Kurtzman C.P."/>
            <person name="Blackwell M."/>
            <person name="Grigoriev I.V."/>
            <person name="Jeffries T.W."/>
        </authorList>
    </citation>
    <scope>NUCLEOTIDE SEQUENCE [LARGE SCALE GENOMIC DNA]</scope>
    <source>
        <strain evidence="12">NRRL YB-2248</strain>
    </source>
</reference>
<dbReference type="SUPFAM" id="SSF51445">
    <property type="entry name" value="(Trans)glycosidases"/>
    <property type="match status" value="1"/>
</dbReference>
<comment type="catalytic activity">
    <reaction evidence="1">
        <text>Random endo-hydrolysis of N-acetyl-beta-D-glucosaminide (1-&gt;4)-beta-linkages in chitin and chitodextrins.</text>
        <dbReference type="EC" id="3.2.1.14"/>
    </reaction>
</comment>